<gene>
    <name evidence="3" type="primary">dpaA</name>
    <name evidence="3" type="ORF">CEY16_02630</name>
</gene>
<dbReference type="NCBIfam" id="NF006162">
    <property type="entry name" value="PRK08306.1"/>
    <property type="match status" value="1"/>
</dbReference>
<dbReference type="InterPro" id="IPR014215">
    <property type="entry name" value="Dipicolinic_acid_synth_A"/>
</dbReference>
<evidence type="ECO:0000313" key="3">
    <source>
        <dbReference type="EMBL" id="PKR79374.1"/>
    </source>
</evidence>
<dbReference type="Pfam" id="PF16924">
    <property type="entry name" value="DpaA_N"/>
    <property type="match status" value="1"/>
</dbReference>
<reference evidence="3 4" key="1">
    <citation type="submission" date="2017-06" db="EMBL/GenBank/DDBJ databases">
        <title>the draft geome sequence of Illustriluteabacillus marina B3227.</title>
        <authorList>
            <person name="He R.-H."/>
            <person name="Du Z.-J."/>
        </authorList>
    </citation>
    <scope>NUCLEOTIDE SEQUENCE [LARGE SCALE GENOMIC DNA]</scope>
    <source>
        <strain evidence="3 4">B3227</strain>
    </source>
</reference>
<protein>
    <submittedName>
        <fullName evidence="3">Dipicolinic acid synthetase subunit A</fullName>
    </submittedName>
</protein>
<proteinExistence type="predicted"/>
<evidence type="ECO:0000313" key="4">
    <source>
        <dbReference type="Proteomes" id="UP000243524"/>
    </source>
</evidence>
<feature type="domain" description="Dipicolinate synthase subunit A N-terminal" evidence="2">
    <location>
        <begin position="7"/>
        <end position="116"/>
    </location>
</feature>
<dbReference type="InterPro" id="IPR007698">
    <property type="entry name" value="AlaDH/PNT_NAD(H)-bd"/>
</dbReference>
<dbReference type="NCBIfam" id="TIGR02853">
    <property type="entry name" value="spore_dpaA"/>
    <property type="match status" value="1"/>
</dbReference>
<accession>A0A2I0QYG2</accession>
<dbReference type="InterPro" id="IPR036291">
    <property type="entry name" value="NAD(P)-bd_dom_sf"/>
</dbReference>
<evidence type="ECO:0000259" key="1">
    <source>
        <dbReference type="Pfam" id="PF01262"/>
    </source>
</evidence>
<dbReference type="EMBL" id="PJNH01000001">
    <property type="protein sequence ID" value="PKR79374.1"/>
    <property type="molecule type" value="Genomic_DNA"/>
</dbReference>
<evidence type="ECO:0000259" key="2">
    <source>
        <dbReference type="Pfam" id="PF16924"/>
    </source>
</evidence>
<keyword evidence="4" id="KW-1185">Reference proteome</keyword>
<dbReference type="Pfam" id="PF01262">
    <property type="entry name" value="AlaDh_PNT_C"/>
    <property type="match status" value="1"/>
</dbReference>
<dbReference type="Proteomes" id="UP000243524">
    <property type="component" value="Unassembled WGS sequence"/>
</dbReference>
<sequence length="291" mass="31713">MLTGKTIVVIGGDARNIEMMRQLVERDSLVYAVGFEEVDAQIEGVYFSTLENIPANQIDAVILPVSGLDEEGYAESHYAESSPMVQPEFFDTLSENCLVFTGIMTPLLSRLSEKIKIIPLFDRDDVAIYNSIPTAEGALMFAIQHTDFTVHDANVTIIGFGRVGKTLVHTFSALGANVSVCSRNEDELARIFEYHAKPVHIEDLDSSVENCNILVNTVPQLVVQPSTIRSLPLDSLIIDLASKPGGVDFRFAKKRGIKAILAPGLPGMVAPNTAGKILARVIQSVILKQES</sequence>
<dbReference type="SUPFAM" id="SSF51735">
    <property type="entry name" value="NAD(P)-binding Rossmann-fold domains"/>
    <property type="match status" value="1"/>
</dbReference>
<dbReference type="Gene3D" id="3.40.50.720">
    <property type="entry name" value="NAD(P)-binding Rossmann-like Domain"/>
    <property type="match status" value="1"/>
</dbReference>
<feature type="domain" description="Alanine dehydrogenase/pyridine nucleotide transhydrogenase NAD(H)-binding" evidence="1">
    <location>
        <begin position="149"/>
        <end position="284"/>
    </location>
</feature>
<dbReference type="AlphaFoldDB" id="A0A2I0QYG2"/>
<dbReference type="OrthoDB" id="8840764at2"/>
<organism evidence="3 4">
    <name type="scientific">Halalkalibacillus sediminis</name>
    <dbReference type="NCBI Taxonomy" id="2018042"/>
    <lineage>
        <taxon>Bacteria</taxon>
        <taxon>Bacillati</taxon>
        <taxon>Bacillota</taxon>
        <taxon>Bacilli</taxon>
        <taxon>Bacillales</taxon>
        <taxon>Bacillaceae</taxon>
        <taxon>Halalkalibacillus</taxon>
    </lineage>
</organism>
<dbReference type="InterPro" id="IPR031629">
    <property type="entry name" value="DpaA_N"/>
</dbReference>
<name>A0A2I0QYG2_9BACI</name>
<comment type="caution">
    <text evidence="3">The sequence shown here is derived from an EMBL/GenBank/DDBJ whole genome shotgun (WGS) entry which is preliminary data.</text>
</comment>